<dbReference type="EMBL" id="JBCGBO010000002">
    <property type="protein sequence ID" value="KAK9223180.1"/>
    <property type="molecule type" value="Genomic_DNA"/>
</dbReference>
<reference evidence="2 3" key="1">
    <citation type="submission" date="2024-05" db="EMBL/GenBank/DDBJ databases">
        <title>Haplotype-resolved chromosome-level genome assembly of Huyou (Citrus changshanensis).</title>
        <authorList>
            <person name="Miao C."/>
            <person name="Chen W."/>
            <person name="Wu Y."/>
            <person name="Wang L."/>
            <person name="Zhao S."/>
            <person name="Grierson D."/>
            <person name="Xu C."/>
            <person name="Chen K."/>
        </authorList>
    </citation>
    <scope>NUCLEOTIDE SEQUENCE [LARGE SCALE GENOMIC DNA]</scope>
    <source>
        <strain evidence="2">01-14</strain>
        <tissue evidence="2">Leaf</tissue>
    </source>
</reference>
<protein>
    <submittedName>
        <fullName evidence="2">Uncharacterized protein</fullName>
    </submittedName>
</protein>
<evidence type="ECO:0000313" key="2">
    <source>
        <dbReference type="EMBL" id="KAK9223180.1"/>
    </source>
</evidence>
<proteinExistence type="predicted"/>
<feature type="region of interest" description="Disordered" evidence="1">
    <location>
        <begin position="108"/>
        <end position="127"/>
    </location>
</feature>
<feature type="compositionally biased region" description="Basic and acidic residues" evidence="1">
    <location>
        <begin position="109"/>
        <end position="127"/>
    </location>
</feature>
<comment type="caution">
    <text evidence="2">The sequence shown here is derived from an EMBL/GenBank/DDBJ whole genome shotgun (WGS) entry which is preliminary data.</text>
</comment>
<dbReference type="AlphaFoldDB" id="A0AAP0QTV5"/>
<evidence type="ECO:0000313" key="3">
    <source>
        <dbReference type="Proteomes" id="UP001428341"/>
    </source>
</evidence>
<organism evidence="2 3">
    <name type="scientific">Citrus x changshan-huyou</name>
    <dbReference type="NCBI Taxonomy" id="2935761"/>
    <lineage>
        <taxon>Eukaryota</taxon>
        <taxon>Viridiplantae</taxon>
        <taxon>Streptophyta</taxon>
        <taxon>Embryophyta</taxon>
        <taxon>Tracheophyta</taxon>
        <taxon>Spermatophyta</taxon>
        <taxon>Magnoliopsida</taxon>
        <taxon>eudicotyledons</taxon>
        <taxon>Gunneridae</taxon>
        <taxon>Pentapetalae</taxon>
        <taxon>rosids</taxon>
        <taxon>malvids</taxon>
        <taxon>Sapindales</taxon>
        <taxon>Rutaceae</taxon>
        <taxon>Aurantioideae</taxon>
        <taxon>Citrus</taxon>
    </lineage>
</organism>
<gene>
    <name evidence="2" type="ORF">WN944_011622</name>
</gene>
<evidence type="ECO:0000256" key="1">
    <source>
        <dbReference type="SAM" id="MobiDB-lite"/>
    </source>
</evidence>
<sequence>MVAGLSKYIGTNNNNENPETLTVRELPSSLTAGQPPPFVVTDQHSAALVGSPAARFPAVGGVKNGDGLSFGEGILRSGLKNSECNDDKAVIMRVVLCGCFVEEEDEVKEGEGGSHVEETRQERRKESETQTVAGCLLAVWWVH</sequence>
<accession>A0AAP0QTV5</accession>
<name>A0AAP0QTV5_9ROSI</name>
<dbReference type="Proteomes" id="UP001428341">
    <property type="component" value="Unassembled WGS sequence"/>
</dbReference>
<keyword evidence="3" id="KW-1185">Reference proteome</keyword>